<reference evidence="2" key="1">
    <citation type="submission" date="2014-09" db="EMBL/GenBank/DDBJ databases">
        <authorList>
            <person name="Magalhaes I.L.F."/>
            <person name="Oliveira U."/>
            <person name="Santos F.R."/>
            <person name="Vidigal T.H.D.A."/>
            <person name="Brescovit A.D."/>
            <person name="Santos A.J."/>
        </authorList>
    </citation>
    <scope>NUCLEOTIDE SEQUENCE</scope>
    <source>
        <tissue evidence="2">Shoot tissue taken approximately 20 cm above the soil surface</tissue>
    </source>
</reference>
<accession>A0A0A8Y9F7</accession>
<feature type="region of interest" description="Disordered" evidence="1">
    <location>
        <begin position="15"/>
        <end position="52"/>
    </location>
</feature>
<dbReference type="EMBL" id="GBRH01275950">
    <property type="protein sequence ID" value="JAD21945.1"/>
    <property type="molecule type" value="Transcribed_RNA"/>
</dbReference>
<evidence type="ECO:0000313" key="2">
    <source>
        <dbReference type="EMBL" id="JAD21945.1"/>
    </source>
</evidence>
<proteinExistence type="predicted"/>
<dbReference type="AlphaFoldDB" id="A0A0A8Y9F7"/>
<name>A0A0A8Y9F7_ARUDO</name>
<feature type="compositionally biased region" description="Basic and acidic residues" evidence="1">
    <location>
        <begin position="22"/>
        <end position="37"/>
    </location>
</feature>
<protein>
    <submittedName>
        <fullName evidence="2">Uncharacterized protein</fullName>
    </submittedName>
</protein>
<evidence type="ECO:0000256" key="1">
    <source>
        <dbReference type="SAM" id="MobiDB-lite"/>
    </source>
</evidence>
<reference evidence="2" key="2">
    <citation type="journal article" date="2015" name="Data Brief">
        <title>Shoot transcriptome of the giant reed, Arundo donax.</title>
        <authorList>
            <person name="Barrero R.A."/>
            <person name="Guerrero F.D."/>
            <person name="Moolhuijzen P."/>
            <person name="Goolsby J.A."/>
            <person name="Tidwell J."/>
            <person name="Bellgard S.E."/>
            <person name="Bellgard M.I."/>
        </authorList>
    </citation>
    <scope>NUCLEOTIDE SEQUENCE</scope>
    <source>
        <tissue evidence="2">Shoot tissue taken approximately 20 cm above the soil surface</tissue>
    </source>
</reference>
<sequence>METLSKGRTAFRDITNNIAASDEARRNREEKNRKQREYLSQTNGNECKDNIH</sequence>
<organism evidence="2">
    <name type="scientific">Arundo donax</name>
    <name type="common">Giant reed</name>
    <name type="synonym">Donax arundinaceus</name>
    <dbReference type="NCBI Taxonomy" id="35708"/>
    <lineage>
        <taxon>Eukaryota</taxon>
        <taxon>Viridiplantae</taxon>
        <taxon>Streptophyta</taxon>
        <taxon>Embryophyta</taxon>
        <taxon>Tracheophyta</taxon>
        <taxon>Spermatophyta</taxon>
        <taxon>Magnoliopsida</taxon>
        <taxon>Liliopsida</taxon>
        <taxon>Poales</taxon>
        <taxon>Poaceae</taxon>
        <taxon>PACMAD clade</taxon>
        <taxon>Arundinoideae</taxon>
        <taxon>Arundineae</taxon>
        <taxon>Arundo</taxon>
    </lineage>
</organism>